<evidence type="ECO:0000313" key="1">
    <source>
        <dbReference type="EMBL" id="SDY06342.1"/>
    </source>
</evidence>
<keyword evidence="2" id="KW-1185">Reference proteome</keyword>
<organism evidence="1 2">
    <name type="scientific">Amycolatopsis xylanica</name>
    <dbReference type="NCBI Taxonomy" id="589385"/>
    <lineage>
        <taxon>Bacteria</taxon>
        <taxon>Bacillati</taxon>
        <taxon>Actinomycetota</taxon>
        <taxon>Actinomycetes</taxon>
        <taxon>Pseudonocardiales</taxon>
        <taxon>Pseudonocardiaceae</taxon>
        <taxon>Amycolatopsis</taxon>
    </lineage>
</organism>
<name>A0A1H3GSL7_9PSEU</name>
<dbReference type="STRING" id="589385.SAMN05421504_104389"/>
<protein>
    <submittedName>
        <fullName evidence="1">Uncharacterized protein</fullName>
    </submittedName>
</protein>
<dbReference type="Proteomes" id="UP000199515">
    <property type="component" value="Unassembled WGS sequence"/>
</dbReference>
<dbReference type="EMBL" id="FNON01000004">
    <property type="protein sequence ID" value="SDY06342.1"/>
    <property type="molecule type" value="Genomic_DNA"/>
</dbReference>
<gene>
    <name evidence="1" type="ORF">SAMN05421504_104389</name>
</gene>
<reference evidence="1 2" key="1">
    <citation type="submission" date="2016-10" db="EMBL/GenBank/DDBJ databases">
        <authorList>
            <person name="de Groot N.N."/>
        </authorList>
    </citation>
    <scope>NUCLEOTIDE SEQUENCE [LARGE SCALE GENOMIC DNA]</scope>
    <source>
        <strain evidence="1 2">CPCC 202699</strain>
    </source>
</reference>
<accession>A0A1H3GSL7</accession>
<sequence length="161" mass="18304">MLALRECVLRFAPYGFRATWHHLVVGEPSLVRMLEELEQARLVWLASEEDFIARRRREKAAGHRIPSHADRWRTRMLAYCPVFDKHPTARLAVVVQRVIAAHESGASRSTLCFACGRTPASDVPCPECGVDPLGLGARRAVARPDDAHRWREVWLRGKENT</sequence>
<proteinExistence type="predicted"/>
<dbReference type="AlphaFoldDB" id="A0A1H3GSL7"/>
<evidence type="ECO:0000313" key="2">
    <source>
        <dbReference type="Proteomes" id="UP000199515"/>
    </source>
</evidence>